<dbReference type="SUPFAM" id="SSF46785">
    <property type="entry name" value="Winged helix' DNA-binding domain"/>
    <property type="match status" value="1"/>
</dbReference>
<proteinExistence type="predicted"/>
<dbReference type="GO" id="GO:0003677">
    <property type="term" value="F:DNA binding"/>
    <property type="evidence" value="ECO:0007669"/>
    <property type="project" value="UniProtKB-KW"/>
</dbReference>
<keyword evidence="6" id="KW-1185">Reference proteome</keyword>
<dbReference type="InterPro" id="IPR028978">
    <property type="entry name" value="Chorismate_lyase_/UTRA_dom_sf"/>
</dbReference>
<dbReference type="InterPro" id="IPR011663">
    <property type="entry name" value="UTRA"/>
</dbReference>
<gene>
    <name evidence="5" type="ORF">SAMN04488514_10243</name>
</gene>
<dbReference type="Proteomes" id="UP000199440">
    <property type="component" value="Unassembled WGS sequence"/>
</dbReference>
<dbReference type="PROSITE" id="PS50949">
    <property type="entry name" value="HTH_GNTR"/>
    <property type="match status" value="1"/>
</dbReference>
<dbReference type="Pfam" id="PF00392">
    <property type="entry name" value="GntR"/>
    <property type="match status" value="1"/>
</dbReference>
<dbReference type="Pfam" id="PF07702">
    <property type="entry name" value="UTRA"/>
    <property type="match status" value="1"/>
</dbReference>
<dbReference type="PRINTS" id="PR00035">
    <property type="entry name" value="HTHGNTR"/>
</dbReference>
<dbReference type="Gene3D" id="1.10.10.10">
    <property type="entry name" value="Winged helix-like DNA-binding domain superfamily/Winged helix DNA-binding domain"/>
    <property type="match status" value="1"/>
</dbReference>
<reference evidence="5 6" key="1">
    <citation type="submission" date="2016-10" db="EMBL/GenBank/DDBJ databases">
        <authorList>
            <person name="de Groot N.N."/>
        </authorList>
    </citation>
    <scope>NUCLEOTIDE SEQUENCE [LARGE SCALE GENOMIC DNA]</scope>
    <source>
        <strain evidence="5 6">DSM 19886</strain>
    </source>
</reference>
<dbReference type="PANTHER" id="PTHR44846">
    <property type="entry name" value="MANNOSYL-D-GLYCERATE TRANSPORT/METABOLISM SYSTEM REPRESSOR MNGR-RELATED"/>
    <property type="match status" value="1"/>
</dbReference>
<dbReference type="GO" id="GO:0003700">
    <property type="term" value="F:DNA-binding transcription factor activity"/>
    <property type="evidence" value="ECO:0007669"/>
    <property type="project" value="InterPro"/>
</dbReference>
<accession>A0A1G9LF61</accession>
<dbReference type="AlphaFoldDB" id="A0A1G9LF61"/>
<keyword evidence="2" id="KW-0238">DNA-binding</keyword>
<dbReference type="CDD" id="cd07377">
    <property type="entry name" value="WHTH_GntR"/>
    <property type="match status" value="1"/>
</dbReference>
<dbReference type="InterPro" id="IPR050679">
    <property type="entry name" value="Bact_HTH_transcr_reg"/>
</dbReference>
<evidence type="ECO:0000256" key="1">
    <source>
        <dbReference type="ARBA" id="ARBA00023015"/>
    </source>
</evidence>
<name>A0A1G9LF61_9FLAO</name>
<dbReference type="SMART" id="SM00866">
    <property type="entry name" value="UTRA"/>
    <property type="match status" value="1"/>
</dbReference>
<feature type="domain" description="HTH gntR-type" evidence="4">
    <location>
        <begin position="14"/>
        <end position="82"/>
    </location>
</feature>
<sequence>MSNFVAVKTGNIKNRKYHTIQDYIRKRIQTGKYPVGSYLPSENEICGQFGTTRTTVRKALDELLKEGFIEKEQGKGSKVLERRKSLGLLTVKGFSGSIDYKVKTVVTKGPKITEWNPVIAFSLTEEEKKSNCVYFQRVRYINDRPVVLENNWYASNELQLIDSDAFIEGSFFKTLSQNHFIEVMGAEQELRSIPASKEVAKNLGIQEGSPILHISVRFRTSKPGLNLYGDLYCNTTDYPIRNSYFL</sequence>
<keyword evidence="1" id="KW-0805">Transcription regulation</keyword>
<organism evidence="5 6">
    <name type="scientific">Kriegella aquimaris</name>
    <dbReference type="NCBI Taxonomy" id="192904"/>
    <lineage>
        <taxon>Bacteria</taxon>
        <taxon>Pseudomonadati</taxon>
        <taxon>Bacteroidota</taxon>
        <taxon>Flavobacteriia</taxon>
        <taxon>Flavobacteriales</taxon>
        <taxon>Flavobacteriaceae</taxon>
        <taxon>Kriegella</taxon>
    </lineage>
</organism>
<evidence type="ECO:0000259" key="4">
    <source>
        <dbReference type="PROSITE" id="PS50949"/>
    </source>
</evidence>
<dbReference type="EMBL" id="FNGV01000002">
    <property type="protein sequence ID" value="SDL60639.1"/>
    <property type="molecule type" value="Genomic_DNA"/>
</dbReference>
<dbReference type="Gene3D" id="3.40.1410.10">
    <property type="entry name" value="Chorismate lyase-like"/>
    <property type="match status" value="1"/>
</dbReference>
<dbReference type="SMART" id="SM00345">
    <property type="entry name" value="HTH_GNTR"/>
    <property type="match status" value="1"/>
</dbReference>
<dbReference type="RefSeq" id="WP_143017577.1">
    <property type="nucleotide sequence ID" value="NZ_FNGV01000002.1"/>
</dbReference>
<evidence type="ECO:0000313" key="5">
    <source>
        <dbReference type="EMBL" id="SDL60639.1"/>
    </source>
</evidence>
<protein>
    <submittedName>
        <fullName evidence="5">Transcriptional regulator, GntR family</fullName>
    </submittedName>
</protein>
<dbReference type="SUPFAM" id="SSF64288">
    <property type="entry name" value="Chorismate lyase-like"/>
    <property type="match status" value="1"/>
</dbReference>
<evidence type="ECO:0000256" key="2">
    <source>
        <dbReference type="ARBA" id="ARBA00023125"/>
    </source>
</evidence>
<evidence type="ECO:0000313" key="6">
    <source>
        <dbReference type="Proteomes" id="UP000199440"/>
    </source>
</evidence>
<dbReference type="InterPro" id="IPR036390">
    <property type="entry name" value="WH_DNA-bd_sf"/>
</dbReference>
<dbReference type="GO" id="GO:0045892">
    <property type="term" value="P:negative regulation of DNA-templated transcription"/>
    <property type="evidence" value="ECO:0007669"/>
    <property type="project" value="TreeGrafter"/>
</dbReference>
<dbReference type="InterPro" id="IPR036388">
    <property type="entry name" value="WH-like_DNA-bd_sf"/>
</dbReference>
<dbReference type="PANTHER" id="PTHR44846:SF1">
    <property type="entry name" value="MANNOSYL-D-GLYCERATE TRANSPORT_METABOLISM SYSTEM REPRESSOR MNGR-RELATED"/>
    <property type="match status" value="1"/>
</dbReference>
<dbReference type="STRING" id="192904.SAMN04488514_10243"/>
<dbReference type="OrthoDB" id="9815017at2"/>
<keyword evidence="3" id="KW-0804">Transcription</keyword>
<dbReference type="InterPro" id="IPR000524">
    <property type="entry name" value="Tscrpt_reg_HTH_GntR"/>
</dbReference>
<evidence type="ECO:0000256" key="3">
    <source>
        <dbReference type="ARBA" id="ARBA00023163"/>
    </source>
</evidence>